<accession>A0A238C5Z8</accession>
<evidence type="ECO:0000259" key="13">
    <source>
        <dbReference type="PROSITE" id="PS51385"/>
    </source>
</evidence>
<dbReference type="NCBIfam" id="TIGR00197">
    <property type="entry name" value="yjeF_nterm"/>
    <property type="match status" value="1"/>
</dbReference>
<feature type="binding site" evidence="10">
    <location>
        <begin position="162"/>
        <end position="168"/>
    </location>
    <ligand>
        <name>(6S)-NADPHX</name>
        <dbReference type="ChEBI" id="CHEBI:64076"/>
    </ligand>
</feature>
<feature type="binding site" evidence="10">
    <location>
        <position position="92"/>
    </location>
    <ligand>
        <name>K(+)</name>
        <dbReference type="ChEBI" id="CHEBI:29103"/>
    </ligand>
</feature>
<feature type="binding site" evidence="10">
    <location>
        <position position="191"/>
    </location>
    <ligand>
        <name>(6S)-NADPHX</name>
        <dbReference type="ChEBI" id="CHEBI:64076"/>
    </ligand>
</feature>
<comment type="function">
    <text evidence="10">Catalyzes the epimerization of the S- and R-forms of NAD(P)HX, a damaged form of NAD(P)H that is a result of enzymatic or heat-dependent hydration. This is a prerequisite for the S-specific NAD(P)H-hydrate dehydratase to allow the repair of both epimers of NAD(P)HX.</text>
</comment>
<keyword evidence="4 10" id="KW-0479">Metal-binding</keyword>
<evidence type="ECO:0000256" key="4">
    <source>
        <dbReference type="ARBA" id="ARBA00022723"/>
    </source>
</evidence>
<gene>
    <name evidence="14" type="ORF">X798_00514</name>
</gene>
<dbReference type="GO" id="GO:0046872">
    <property type="term" value="F:metal ion binding"/>
    <property type="evidence" value="ECO:0007669"/>
    <property type="project" value="UniProtKB-KW"/>
</dbReference>
<dbReference type="PROSITE" id="PS51385">
    <property type="entry name" value="YJEF_N"/>
    <property type="match status" value="1"/>
</dbReference>
<protein>
    <recommendedName>
        <fullName evidence="3 10">NAD(P)H-hydrate epimerase</fullName>
        <ecNumber evidence="3 10">5.1.99.6</ecNumber>
    </recommendedName>
    <alternativeName>
        <fullName evidence="10">NAD(P)HX epimerase</fullName>
    </alternativeName>
</protein>
<dbReference type="AlphaFoldDB" id="A0A238C5Z8"/>
<feature type="binding site" evidence="10">
    <location>
        <begin position="91"/>
        <end position="95"/>
    </location>
    <ligand>
        <name>(6S)-NADPHX</name>
        <dbReference type="ChEBI" id="CHEBI:64076"/>
    </ligand>
</feature>
<evidence type="ECO:0000256" key="11">
    <source>
        <dbReference type="SAM" id="Coils"/>
    </source>
</evidence>
<dbReference type="PANTHER" id="PTHR13232:SF10">
    <property type="entry name" value="NAD(P)H-HYDRATE EPIMERASE"/>
    <property type="match status" value="1"/>
</dbReference>
<dbReference type="GO" id="GO:0052856">
    <property type="term" value="F:NAD(P)HX epimerase activity"/>
    <property type="evidence" value="ECO:0007669"/>
    <property type="project" value="UniProtKB-UniRule"/>
</dbReference>
<dbReference type="PANTHER" id="PTHR13232">
    <property type="entry name" value="NAD(P)H-HYDRATE EPIMERASE"/>
    <property type="match status" value="1"/>
</dbReference>
<dbReference type="CDD" id="cd11390">
    <property type="entry name" value="bHLH_TS"/>
    <property type="match status" value="1"/>
</dbReference>
<keyword evidence="15" id="KW-1185">Reference proteome</keyword>
<evidence type="ECO:0000256" key="5">
    <source>
        <dbReference type="ARBA" id="ARBA00022741"/>
    </source>
</evidence>
<dbReference type="PROSITE" id="PS50888">
    <property type="entry name" value="BHLH"/>
    <property type="match status" value="1"/>
</dbReference>
<keyword evidence="9 10" id="KW-0413">Isomerase</keyword>
<proteinExistence type="inferred from homology"/>
<comment type="similarity">
    <text evidence="10">Belongs to the NnrE/AIBP family.</text>
</comment>
<organism evidence="14 15">
    <name type="scientific">Onchocerca flexuosa</name>
    <dbReference type="NCBI Taxonomy" id="387005"/>
    <lineage>
        <taxon>Eukaryota</taxon>
        <taxon>Metazoa</taxon>
        <taxon>Ecdysozoa</taxon>
        <taxon>Nematoda</taxon>
        <taxon>Chromadorea</taxon>
        <taxon>Rhabditida</taxon>
        <taxon>Spirurina</taxon>
        <taxon>Spiruromorpha</taxon>
        <taxon>Filarioidea</taxon>
        <taxon>Onchocercidae</taxon>
        <taxon>Onchocerca</taxon>
    </lineage>
</organism>
<dbReference type="InterPro" id="IPR036638">
    <property type="entry name" value="HLH_DNA-bd_sf"/>
</dbReference>
<evidence type="ECO:0000256" key="9">
    <source>
        <dbReference type="ARBA" id="ARBA00023235"/>
    </source>
</evidence>
<feature type="binding site" evidence="10">
    <location>
        <position position="158"/>
    </location>
    <ligand>
        <name>K(+)</name>
        <dbReference type="ChEBI" id="CHEBI:29103"/>
    </ligand>
</feature>
<evidence type="ECO:0000256" key="1">
    <source>
        <dbReference type="ARBA" id="ARBA00000013"/>
    </source>
</evidence>
<dbReference type="InterPro" id="IPR032976">
    <property type="entry name" value="YJEFN_prot_NAXE-like"/>
</dbReference>
<evidence type="ECO:0000256" key="8">
    <source>
        <dbReference type="ARBA" id="ARBA00023027"/>
    </source>
</evidence>
<evidence type="ECO:0000313" key="14">
    <source>
        <dbReference type="EMBL" id="OZC12879.1"/>
    </source>
</evidence>
<keyword evidence="7 10" id="KW-0630">Potassium</keyword>
<name>A0A238C5Z8_9BILA</name>
<dbReference type="SUPFAM" id="SSF64153">
    <property type="entry name" value="YjeF N-terminal domain-like"/>
    <property type="match status" value="1"/>
</dbReference>
<feature type="domain" description="YjeF N-terminal" evidence="13">
    <location>
        <begin position="44"/>
        <end position="251"/>
    </location>
</feature>
<evidence type="ECO:0000256" key="2">
    <source>
        <dbReference type="ARBA" id="ARBA00000909"/>
    </source>
</evidence>
<keyword evidence="11" id="KW-0175">Coiled coil</keyword>
<keyword evidence="6" id="KW-0521">NADP</keyword>
<feature type="domain" description="BHLH" evidence="12">
    <location>
        <begin position="333"/>
        <end position="387"/>
    </location>
</feature>
<dbReference type="GO" id="GO:0005739">
    <property type="term" value="C:mitochondrion"/>
    <property type="evidence" value="ECO:0007669"/>
    <property type="project" value="TreeGrafter"/>
</dbReference>
<evidence type="ECO:0000259" key="12">
    <source>
        <dbReference type="PROSITE" id="PS50888"/>
    </source>
</evidence>
<dbReference type="Proteomes" id="UP000242913">
    <property type="component" value="Unassembled WGS sequence"/>
</dbReference>
<dbReference type="InterPro" id="IPR011598">
    <property type="entry name" value="bHLH_dom"/>
</dbReference>
<evidence type="ECO:0000256" key="7">
    <source>
        <dbReference type="ARBA" id="ARBA00022958"/>
    </source>
</evidence>
<keyword evidence="5 10" id="KW-0547">Nucleotide-binding</keyword>
<comment type="catalytic activity">
    <reaction evidence="1 10">
        <text>(6R)-NADHX = (6S)-NADHX</text>
        <dbReference type="Rhea" id="RHEA:32215"/>
        <dbReference type="ChEBI" id="CHEBI:64074"/>
        <dbReference type="ChEBI" id="CHEBI:64075"/>
        <dbReference type="EC" id="5.1.99.6"/>
    </reaction>
</comment>
<dbReference type="GO" id="GO:0000166">
    <property type="term" value="F:nucleotide binding"/>
    <property type="evidence" value="ECO:0007669"/>
    <property type="project" value="UniProtKB-KW"/>
</dbReference>
<dbReference type="InterPro" id="IPR004443">
    <property type="entry name" value="YjeF_N_dom"/>
</dbReference>
<comment type="catalytic activity">
    <reaction evidence="2 10">
        <text>(6R)-NADPHX = (6S)-NADPHX</text>
        <dbReference type="Rhea" id="RHEA:32227"/>
        <dbReference type="ChEBI" id="CHEBI:64076"/>
        <dbReference type="ChEBI" id="CHEBI:64077"/>
        <dbReference type="EC" id="5.1.99.6"/>
    </reaction>
</comment>
<dbReference type="Pfam" id="PF03853">
    <property type="entry name" value="YjeF_N"/>
    <property type="match status" value="1"/>
</dbReference>
<keyword evidence="8 10" id="KW-0520">NAD</keyword>
<sequence length="502" mass="55749">MRFEYALISRRLLFADVNKVLIGFKKIRTMTNANDISFLSQYDAKALDNELFNTYAFSVDQLMELAGLSCAHAIARSYDRGKILVISGPGNNGGDGFVCARHLKLLGFEPFISYPKQSKSELMERLVKQTKKMDIPHLDNSVFKNPSEMKNKFALVVDALFGFSFKPPLKEPFDQIVEAVNKSSLPVVAIDIPSGWDVEKGPLEKQIAFNPDVLISLTAPKLCAKHFHGRAHYVGGRFVPESLAINSACMSIHISPLLTVVISPTVANEHGEPAFPIGGHFDALWSGESSICNKSQPSSLLSMEEIEPYVRRKRINPGKSNKLQGLNEEEQAVLRMSINSRERKRMHDLNDALDELRQCLPYSHRTGSRKMSKINTLLLASNWQVIKHLTNANNELRQKLDELRSNNRSNATTVLQATSTSAHHLGSPSTLAPLELFRPSPPSLSFKLTPETAQPILRLSVPVSLPVPAPVQPCIKSTNGLCFCINCLIANTGLTRNLRKDK</sequence>
<dbReference type="OrthoDB" id="10064708at2759"/>
<dbReference type="GO" id="GO:0046983">
    <property type="term" value="F:protein dimerization activity"/>
    <property type="evidence" value="ECO:0007669"/>
    <property type="project" value="InterPro"/>
</dbReference>
<feature type="binding site" evidence="10">
    <location>
        <position position="194"/>
    </location>
    <ligand>
        <name>K(+)</name>
        <dbReference type="ChEBI" id="CHEBI:29103"/>
    </ligand>
</feature>
<dbReference type="InterPro" id="IPR036652">
    <property type="entry name" value="YjeF_N_dom_sf"/>
</dbReference>
<feature type="coiled-coil region" evidence="11">
    <location>
        <begin position="386"/>
        <end position="413"/>
    </location>
</feature>
<dbReference type="EC" id="5.1.99.6" evidence="3 10"/>
<dbReference type="HAMAP" id="MF_01966">
    <property type="entry name" value="NADHX_epimerase"/>
    <property type="match status" value="1"/>
</dbReference>
<comment type="caution">
    <text evidence="10">Lacks conserved residue(s) required for the propagation of feature annotation.</text>
</comment>
<evidence type="ECO:0000313" key="15">
    <source>
        <dbReference type="Proteomes" id="UP000242913"/>
    </source>
</evidence>
<comment type="cofactor">
    <cofactor evidence="10">
        <name>K(+)</name>
        <dbReference type="ChEBI" id="CHEBI:29103"/>
    </cofactor>
    <text evidence="10">Binds 1 potassium ion per subunit.</text>
</comment>
<evidence type="ECO:0000256" key="3">
    <source>
        <dbReference type="ARBA" id="ARBA00012228"/>
    </source>
</evidence>
<dbReference type="SUPFAM" id="SSF47459">
    <property type="entry name" value="HLH, helix-loop-helix DNA-binding domain"/>
    <property type="match status" value="1"/>
</dbReference>
<dbReference type="Gene3D" id="4.10.280.10">
    <property type="entry name" value="Helix-loop-helix DNA-binding domain"/>
    <property type="match status" value="1"/>
</dbReference>
<dbReference type="SMART" id="SM00353">
    <property type="entry name" value="HLH"/>
    <property type="match status" value="1"/>
</dbReference>
<evidence type="ECO:0000256" key="6">
    <source>
        <dbReference type="ARBA" id="ARBA00022857"/>
    </source>
</evidence>
<dbReference type="Gene3D" id="3.40.50.10260">
    <property type="entry name" value="YjeF N-terminal domain"/>
    <property type="match status" value="1"/>
</dbReference>
<dbReference type="Pfam" id="PF00010">
    <property type="entry name" value="HLH"/>
    <property type="match status" value="1"/>
</dbReference>
<evidence type="ECO:0000256" key="10">
    <source>
        <dbReference type="HAMAP-Rule" id="MF_03159"/>
    </source>
</evidence>
<reference evidence="14 15" key="1">
    <citation type="submission" date="2015-12" db="EMBL/GenBank/DDBJ databases">
        <title>Draft genome of the nematode, Onchocerca flexuosa.</title>
        <authorList>
            <person name="Mitreva M."/>
        </authorList>
    </citation>
    <scope>NUCLEOTIDE SEQUENCE [LARGE SCALE GENOMIC DNA]</scope>
    <source>
        <strain evidence="14">Red Deer</strain>
    </source>
</reference>
<dbReference type="EMBL" id="KZ269977">
    <property type="protein sequence ID" value="OZC12879.1"/>
    <property type="molecule type" value="Genomic_DNA"/>
</dbReference>